<dbReference type="PANTHER" id="PTHR11060:SF0">
    <property type="entry name" value="PROTEIN MEMO1"/>
    <property type="match status" value="1"/>
</dbReference>
<accession>A0AAV5S5L5</accession>
<evidence type="ECO:0000313" key="2">
    <source>
        <dbReference type="EMBL" id="GMM59041.1"/>
    </source>
</evidence>
<reference evidence="2 3" key="1">
    <citation type="journal article" date="2023" name="Elife">
        <title>Identification of key yeast species and microbe-microbe interactions impacting larval growth of Drosophila in the wild.</title>
        <authorList>
            <person name="Mure A."/>
            <person name="Sugiura Y."/>
            <person name="Maeda R."/>
            <person name="Honda K."/>
            <person name="Sakurai N."/>
            <person name="Takahashi Y."/>
            <person name="Watada M."/>
            <person name="Katoh T."/>
            <person name="Gotoh A."/>
            <person name="Gotoh Y."/>
            <person name="Taniguchi I."/>
            <person name="Nakamura K."/>
            <person name="Hayashi T."/>
            <person name="Katayama T."/>
            <person name="Uemura T."/>
            <person name="Hattori Y."/>
        </authorList>
    </citation>
    <scope>NUCLEOTIDE SEQUENCE [LARGE SCALE GENOMIC DNA]</scope>
    <source>
        <strain evidence="2 3">KH-74</strain>
    </source>
</reference>
<name>A0AAV5S5L5_MAUHU</name>
<evidence type="ECO:0000256" key="1">
    <source>
        <dbReference type="ARBA" id="ARBA00006315"/>
    </source>
</evidence>
<sequence length="342" mass="37729">MSVRTATHAGSWYSANPSALLHQLTGWLKAAKQDPIPNSRIIVCPHAGYTYCGATMAHSYASLDMGDGPLRVVMLGPSHHVYFKDKVLLSGFKQLETPLGPLDVDTQTVNRLTKDYPHLFDLLPPEGDEAEHSLEMQMPMLRATLQLRGFCKPDGSSPPVTVVPMMVAPRFDEWDLRDVGEVLALLCTEPIHTVFIVSSDFCHWGSRFDYTAYVPDNVSLKEVLQGSKRIVNLRKEPEPAGQPISESISMLDHAAMDAVTQGVKDAYEDQDNDALAQWERYIDRTHNTVCGRDPLGAALAILPCLDAAKFAVHWLDYSQSSAVKSVRESSVSYAAGCITIEQ</sequence>
<dbReference type="NCBIfam" id="TIGR04336">
    <property type="entry name" value="AmmeMemoSam_B"/>
    <property type="match status" value="1"/>
</dbReference>
<dbReference type="InterPro" id="IPR002737">
    <property type="entry name" value="MEMO1_fam"/>
</dbReference>
<proteinExistence type="inferred from homology"/>
<dbReference type="HAMAP" id="MF_00055">
    <property type="entry name" value="MEMO1"/>
    <property type="match status" value="1"/>
</dbReference>
<comment type="similarity">
    <text evidence="1">Belongs to the MEMO1 family.</text>
</comment>
<dbReference type="PANTHER" id="PTHR11060">
    <property type="entry name" value="PROTEIN MEMO1"/>
    <property type="match status" value="1"/>
</dbReference>
<gene>
    <name evidence="2" type="ORF">DAKH74_056580</name>
</gene>
<comment type="caution">
    <text evidence="2">The sequence shown here is derived from an EMBL/GenBank/DDBJ whole genome shotgun (WGS) entry which is preliminary data.</text>
</comment>
<organism evidence="2 3">
    <name type="scientific">Maudiozyma humilis</name>
    <name type="common">Sour dough yeast</name>
    <name type="synonym">Kazachstania humilis</name>
    <dbReference type="NCBI Taxonomy" id="51915"/>
    <lineage>
        <taxon>Eukaryota</taxon>
        <taxon>Fungi</taxon>
        <taxon>Dikarya</taxon>
        <taxon>Ascomycota</taxon>
        <taxon>Saccharomycotina</taxon>
        <taxon>Saccharomycetes</taxon>
        <taxon>Saccharomycetales</taxon>
        <taxon>Saccharomycetaceae</taxon>
        <taxon>Maudiozyma</taxon>
    </lineage>
</organism>
<dbReference type="Proteomes" id="UP001377567">
    <property type="component" value="Unassembled WGS sequence"/>
</dbReference>
<dbReference type="EMBL" id="BTGD01000025">
    <property type="protein sequence ID" value="GMM59041.1"/>
    <property type="molecule type" value="Genomic_DNA"/>
</dbReference>
<keyword evidence="3" id="KW-1185">Reference proteome</keyword>
<dbReference type="Pfam" id="PF01875">
    <property type="entry name" value="Memo"/>
    <property type="match status" value="1"/>
</dbReference>
<evidence type="ECO:0000313" key="3">
    <source>
        <dbReference type="Proteomes" id="UP001377567"/>
    </source>
</evidence>
<dbReference type="AlphaFoldDB" id="A0AAV5S5L5"/>
<protein>
    <submittedName>
        <fullName evidence="2">Mho1 protein</fullName>
    </submittedName>
</protein>
<dbReference type="CDD" id="cd07361">
    <property type="entry name" value="MEMO_like"/>
    <property type="match status" value="1"/>
</dbReference>
<dbReference type="Gene3D" id="3.40.830.10">
    <property type="entry name" value="LigB-like"/>
    <property type="match status" value="1"/>
</dbReference>